<evidence type="ECO:0000313" key="2">
    <source>
        <dbReference type="EMBL" id="GFD47359.1"/>
    </source>
</evidence>
<feature type="non-terminal residue" evidence="2">
    <location>
        <position position="133"/>
    </location>
</feature>
<protein>
    <submittedName>
        <fullName evidence="2">Uncharacterized protein</fullName>
    </submittedName>
</protein>
<proteinExistence type="predicted"/>
<comment type="caution">
    <text evidence="2">The sequence shown here is derived from an EMBL/GenBank/DDBJ whole genome shotgun (WGS) entry which is preliminary data.</text>
</comment>
<feature type="region of interest" description="Disordered" evidence="1">
    <location>
        <begin position="1"/>
        <end position="96"/>
    </location>
</feature>
<dbReference type="AlphaFoldDB" id="A0A699WKJ5"/>
<name>A0A699WKJ5_TANCI</name>
<dbReference type="EMBL" id="BKCJ011697426">
    <property type="protein sequence ID" value="GFD47359.1"/>
    <property type="molecule type" value="Genomic_DNA"/>
</dbReference>
<gene>
    <name evidence="2" type="ORF">Tci_919328</name>
</gene>
<organism evidence="2">
    <name type="scientific">Tanacetum cinerariifolium</name>
    <name type="common">Dalmatian daisy</name>
    <name type="synonym">Chrysanthemum cinerariifolium</name>
    <dbReference type="NCBI Taxonomy" id="118510"/>
    <lineage>
        <taxon>Eukaryota</taxon>
        <taxon>Viridiplantae</taxon>
        <taxon>Streptophyta</taxon>
        <taxon>Embryophyta</taxon>
        <taxon>Tracheophyta</taxon>
        <taxon>Spermatophyta</taxon>
        <taxon>Magnoliopsida</taxon>
        <taxon>eudicotyledons</taxon>
        <taxon>Gunneridae</taxon>
        <taxon>Pentapetalae</taxon>
        <taxon>asterids</taxon>
        <taxon>campanulids</taxon>
        <taxon>Asterales</taxon>
        <taxon>Asteraceae</taxon>
        <taxon>Asteroideae</taxon>
        <taxon>Anthemideae</taxon>
        <taxon>Anthemidinae</taxon>
        <taxon>Tanacetum</taxon>
    </lineage>
</organism>
<reference evidence="2" key="1">
    <citation type="journal article" date="2019" name="Sci. Rep.">
        <title>Draft genome of Tanacetum cinerariifolium, the natural source of mosquito coil.</title>
        <authorList>
            <person name="Yamashiro T."/>
            <person name="Shiraishi A."/>
            <person name="Satake H."/>
            <person name="Nakayama K."/>
        </authorList>
    </citation>
    <scope>NUCLEOTIDE SEQUENCE</scope>
</reference>
<feature type="compositionally biased region" description="Acidic residues" evidence="1">
    <location>
        <begin position="49"/>
        <end position="85"/>
    </location>
</feature>
<feature type="compositionally biased region" description="Pro residues" evidence="1">
    <location>
        <begin position="1"/>
        <end position="11"/>
    </location>
</feature>
<accession>A0A699WKJ5</accession>
<feature type="compositionally biased region" description="Acidic residues" evidence="1">
    <location>
        <begin position="24"/>
        <end position="38"/>
    </location>
</feature>
<feature type="non-terminal residue" evidence="2">
    <location>
        <position position="1"/>
    </location>
</feature>
<evidence type="ECO:0000256" key="1">
    <source>
        <dbReference type="SAM" id="MobiDB-lite"/>
    </source>
</evidence>
<sequence length="133" mass="14231">PTEEQPLPPVDSPTTESPGYVTESDPEEDPEYEDDDEQNGPVDYPIGEGNDEGDDDGDSSGDDAADEDEDMEEEEEDEEGEEEEEHIASADSTAVIPIVELVSSPKGTKPVLPPPSIDITTTGARISVRLQAS</sequence>